<keyword evidence="1" id="KW-0472">Membrane</keyword>
<gene>
    <name evidence="2" type="primary">rcsD_2</name>
    <name evidence="2" type="ORF">NCTC13032_05120</name>
</gene>
<protein>
    <submittedName>
        <fullName evidence="2">Sensor-like histidine kinase RcsD</fullName>
        <ecNumber evidence="2">2.7.13.3</ecNumber>
    </submittedName>
</protein>
<reference evidence="2 3" key="1">
    <citation type="submission" date="2019-05" db="EMBL/GenBank/DDBJ databases">
        <authorList>
            <consortium name="Pathogen Informatics"/>
        </authorList>
    </citation>
    <scope>NUCLEOTIDE SEQUENCE [LARGE SCALE GENOMIC DNA]</scope>
    <source>
        <strain evidence="2 3">NCTC13032</strain>
    </source>
</reference>
<feature type="transmembrane region" description="Helical" evidence="1">
    <location>
        <begin position="68"/>
        <end position="87"/>
    </location>
</feature>
<name>A0A4U9I8H2_9ENTR</name>
<dbReference type="EMBL" id="LR590464">
    <property type="protein sequence ID" value="VTP72531.1"/>
    <property type="molecule type" value="Genomic_DNA"/>
</dbReference>
<keyword evidence="2" id="KW-0418">Kinase</keyword>
<dbReference type="GO" id="GO:0004673">
    <property type="term" value="F:protein histidine kinase activity"/>
    <property type="evidence" value="ECO:0007669"/>
    <property type="project" value="UniProtKB-EC"/>
</dbReference>
<sequence>MPLESFRLEQDTAAQNLRAPTDKESPDSVSISFNGSKIEIGLLAEHHRHAPGLAGAFRYAAAGYPAKYSVAAGCLISGLLALALFGYSTFRSQPGRQSDVPVAAGTSNELRVLRALNEEIVSVLPLGAAGA</sequence>
<keyword evidence="1" id="KW-0812">Transmembrane</keyword>
<dbReference type="EC" id="2.7.13.3" evidence="2"/>
<evidence type="ECO:0000313" key="2">
    <source>
        <dbReference type="EMBL" id="VTP72531.1"/>
    </source>
</evidence>
<evidence type="ECO:0000313" key="3">
    <source>
        <dbReference type="Proteomes" id="UP000310719"/>
    </source>
</evidence>
<organism evidence="2 3">
    <name type="scientific">Leclercia adecarboxylata</name>
    <dbReference type="NCBI Taxonomy" id="83655"/>
    <lineage>
        <taxon>Bacteria</taxon>
        <taxon>Pseudomonadati</taxon>
        <taxon>Pseudomonadota</taxon>
        <taxon>Gammaproteobacteria</taxon>
        <taxon>Enterobacterales</taxon>
        <taxon>Enterobacteriaceae</taxon>
        <taxon>Leclercia</taxon>
    </lineage>
</organism>
<keyword evidence="1" id="KW-1133">Transmembrane helix</keyword>
<dbReference type="Proteomes" id="UP000310719">
    <property type="component" value="Chromosome"/>
</dbReference>
<evidence type="ECO:0000256" key="1">
    <source>
        <dbReference type="SAM" id="Phobius"/>
    </source>
</evidence>
<accession>A0A4U9I8H2</accession>
<dbReference type="AlphaFoldDB" id="A0A4U9I8H2"/>
<keyword evidence="2" id="KW-0808">Transferase</keyword>
<proteinExistence type="predicted"/>